<dbReference type="InterPro" id="IPR009057">
    <property type="entry name" value="Homeodomain-like_sf"/>
</dbReference>
<name>A0ABS4WXK6_9MICO</name>
<keyword evidence="8" id="KW-1185">Reference proteome</keyword>
<dbReference type="InterPro" id="IPR036271">
    <property type="entry name" value="Tet_transcr_reg_TetR-rel_C_sf"/>
</dbReference>
<dbReference type="InterPro" id="IPR050109">
    <property type="entry name" value="HTH-type_TetR-like_transc_reg"/>
</dbReference>
<dbReference type="PROSITE" id="PS50977">
    <property type="entry name" value="HTH_TETR_2"/>
    <property type="match status" value="1"/>
</dbReference>
<organism evidence="7 8">
    <name type="scientific">Brachybacterium sacelli</name>
    <dbReference type="NCBI Taxonomy" id="173364"/>
    <lineage>
        <taxon>Bacteria</taxon>
        <taxon>Bacillati</taxon>
        <taxon>Actinomycetota</taxon>
        <taxon>Actinomycetes</taxon>
        <taxon>Micrococcales</taxon>
        <taxon>Dermabacteraceae</taxon>
        <taxon>Brachybacterium</taxon>
    </lineage>
</organism>
<dbReference type="EMBL" id="JAGIOD010000001">
    <property type="protein sequence ID" value="MBP2380932.1"/>
    <property type="molecule type" value="Genomic_DNA"/>
</dbReference>
<proteinExistence type="predicted"/>
<protein>
    <submittedName>
        <fullName evidence="7">AcrR family transcriptional regulator</fullName>
    </submittedName>
</protein>
<dbReference type="Gene3D" id="1.10.357.10">
    <property type="entry name" value="Tetracycline Repressor, domain 2"/>
    <property type="match status" value="1"/>
</dbReference>
<keyword evidence="3" id="KW-0804">Transcription</keyword>
<evidence type="ECO:0000313" key="8">
    <source>
        <dbReference type="Proteomes" id="UP001519290"/>
    </source>
</evidence>
<feature type="DNA-binding region" description="H-T-H motif" evidence="4">
    <location>
        <begin position="33"/>
        <end position="52"/>
    </location>
</feature>
<dbReference type="Proteomes" id="UP001519290">
    <property type="component" value="Unassembled WGS sequence"/>
</dbReference>
<evidence type="ECO:0000313" key="7">
    <source>
        <dbReference type="EMBL" id="MBP2380932.1"/>
    </source>
</evidence>
<dbReference type="SUPFAM" id="SSF48498">
    <property type="entry name" value="Tetracyclin repressor-like, C-terminal domain"/>
    <property type="match status" value="1"/>
</dbReference>
<dbReference type="SUPFAM" id="SSF46689">
    <property type="entry name" value="Homeodomain-like"/>
    <property type="match status" value="1"/>
</dbReference>
<comment type="caution">
    <text evidence="7">The sequence shown here is derived from an EMBL/GenBank/DDBJ whole genome shotgun (WGS) entry which is preliminary data.</text>
</comment>
<evidence type="ECO:0000256" key="2">
    <source>
        <dbReference type="ARBA" id="ARBA00023125"/>
    </source>
</evidence>
<dbReference type="Pfam" id="PF13305">
    <property type="entry name" value="TetR_C_33"/>
    <property type="match status" value="1"/>
</dbReference>
<feature type="region of interest" description="Disordered" evidence="5">
    <location>
        <begin position="127"/>
        <end position="176"/>
    </location>
</feature>
<dbReference type="InterPro" id="IPR001647">
    <property type="entry name" value="HTH_TetR"/>
</dbReference>
<evidence type="ECO:0000259" key="6">
    <source>
        <dbReference type="PROSITE" id="PS50977"/>
    </source>
</evidence>
<evidence type="ECO:0000256" key="3">
    <source>
        <dbReference type="ARBA" id="ARBA00023163"/>
    </source>
</evidence>
<keyword evidence="1" id="KW-0805">Transcription regulation</keyword>
<evidence type="ECO:0000256" key="5">
    <source>
        <dbReference type="SAM" id="MobiDB-lite"/>
    </source>
</evidence>
<dbReference type="Pfam" id="PF00440">
    <property type="entry name" value="TetR_N"/>
    <property type="match status" value="1"/>
</dbReference>
<evidence type="ECO:0000256" key="4">
    <source>
        <dbReference type="PROSITE-ProRule" id="PRU00335"/>
    </source>
</evidence>
<reference evidence="7 8" key="1">
    <citation type="submission" date="2021-03" db="EMBL/GenBank/DDBJ databases">
        <title>Sequencing the genomes of 1000 actinobacteria strains.</title>
        <authorList>
            <person name="Klenk H.-P."/>
        </authorList>
    </citation>
    <scope>NUCLEOTIDE SEQUENCE [LARGE SCALE GENOMIC DNA]</scope>
    <source>
        <strain evidence="7 8">DSM 14566</strain>
    </source>
</reference>
<dbReference type="RefSeq" id="WP_209899655.1">
    <property type="nucleotide sequence ID" value="NZ_BAAAJW010000004.1"/>
</dbReference>
<gene>
    <name evidence="7" type="ORF">JOF43_000889</name>
</gene>
<dbReference type="PANTHER" id="PTHR30055:SF220">
    <property type="entry name" value="TETR-FAMILY REGULATORY PROTEIN"/>
    <property type="match status" value="1"/>
</dbReference>
<accession>A0ABS4WXK6</accession>
<dbReference type="InterPro" id="IPR025996">
    <property type="entry name" value="MT1864/Rv1816-like_C"/>
</dbReference>
<sequence>MSERSRPYHHGDLRAALVAEALEVARCGPTALSLREVTRRVGVSPAAAYRHFRDRSALMGALASEIQDRMVARMRARDESLTEQDPQNAALLRLRGVGLGYIDFALEEPGWFELAFFGPADEDGLPSSVRVPPASGARLGPAAVSGSRPGAAAANASRPGSSPGRGTDPAGSPALRQVPPFAELMAALDECAATGALSPERRRGAEFSCWSAVHGCAELMVHGPLRGAPGPVVREVAERVVDDIVAGVR</sequence>
<evidence type="ECO:0000256" key="1">
    <source>
        <dbReference type="ARBA" id="ARBA00023015"/>
    </source>
</evidence>
<keyword evidence="2 4" id="KW-0238">DNA-binding</keyword>
<dbReference type="PANTHER" id="PTHR30055">
    <property type="entry name" value="HTH-TYPE TRANSCRIPTIONAL REGULATOR RUTR"/>
    <property type="match status" value="1"/>
</dbReference>
<feature type="domain" description="HTH tetR-type" evidence="6">
    <location>
        <begin position="10"/>
        <end position="70"/>
    </location>
</feature>